<keyword evidence="2" id="KW-1185">Reference proteome</keyword>
<evidence type="ECO:0000313" key="2">
    <source>
        <dbReference type="Proteomes" id="UP000799324"/>
    </source>
</evidence>
<organism evidence="1 2">
    <name type="scientific">Lophiostoma macrostomum CBS 122681</name>
    <dbReference type="NCBI Taxonomy" id="1314788"/>
    <lineage>
        <taxon>Eukaryota</taxon>
        <taxon>Fungi</taxon>
        <taxon>Dikarya</taxon>
        <taxon>Ascomycota</taxon>
        <taxon>Pezizomycotina</taxon>
        <taxon>Dothideomycetes</taxon>
        <taxon>Pleosporomycetidae</taxon>
        <taxon>Pleosporales</taxon>
        <taxon>Lophiostomataceae</taxon>
        <taxon>Lophiostoma</taxon>
    </lineage>
</organism>
<dbReference type="EMBL" id="MU004332">
    <property type="protein sequence ID" value="KAF2656806.1"/>
    <property type="molecule type" value="Genomic_DNA"/>
</dbReference>
<proteinExistence type="predicted"/>
<gene>
    <name evidence="1" type="ORF">K491DRAFT_358493</name>
</gene>
<reference evidence="1" key="1">
    <citation type="journal article" date="2020" name="Stud. Mycol.">
        <title>101 Dothideomycetes genomes: a test case for predicting lifestyles and emergence of pathogens.</title>
        <authorList>
            <person name="Haridas S."/>
            <person name="Albert R."/>
            <person name="Binder M."/>
            <person name="Bloem J."/>
            <person name="Labutti K."/>
            <person name="Salamov A."/>
            <person name="Andreopoulos B."/>
            <person name="Baker S."/>
            <person name="Barry K."/>
            <person name="Bills G."/>
            <person name="Bluhm B."/>
            <person name="Cannon C."/>
            <person name="Castanera R."/>
            <person name="Culley D."/>
            <person name="Daum C."/>
            <person name="Ezra D."/>
            <person name="Gonzalez J."/>
            <person name="Henrissat B."/>
            <person name="Kuo A."/>
            <person name="Liang C."/>
            <person name="Lipzen A."/>
            <person name="Lutzoni F."/>
            <person name="Magnuson J."/>
            <person name="Mondo S."/>
            <person name="Nolan M."/>
            <person name="Ohm R."/>
            <person name="Pangilinan J."/>
            <person name="Park H.-J."/>
            <person name="Ramirez L."/>
            <person name="Alfaro M."/>
            <person name="Sun H."/>
            <person name="Tritt A."/>
            <person name="Yoshinaga Y."/>
            <person name="Zwiers L.-H."/>
            <person name="Turgeon B."/>
            <person name="Goodwin S."/>
            <person name="Spatafora J."/>
            <person name="Crous P."/>
            <person name="Grigoriev I."/>
        </authorList>
    </citation>
    <scope>NUCLEOTIDE SEQUENCE</scope>
    <source>
        <strain evidence="1">CBS 122681</strain>
    </source>
</reference>
<accession>A0A6A6TAH0</accession>
<name>A0A6A6TAH0_9PLEO</name>
<dbReference type="AlphaFoldDB" id="A0A6A6TAH0"/>
<evidence type="ECO:0000313" key="1">
    <source>
        <dbReference type="EMBL" id="KAF2656806.1"/>
    </source>
</evidence>
<dbReference type="Proteomes" id="UP000799324">
    <property type="component" value="Unassembled WGS sequence"/>
</dbReference>
<protein>
    <submittedName>
        <fullName evidence="1">Uncharacterized protein</fullName>
    </submittedName>
</protein>
<sequence length="114" mass="12439">MGFQPQLSVLTTTALSPADQTSSVRRSLDRPHLHVSANPRAAVPVSVPILPSQSQPSYGGVTMDNAPTPWAIFALITAQLPYPAATILPEHWWNNVQRRLFVIVYRVFASHGPG</sequence>